<dbReference type="EMBL" id="UINC01043065">
    <property type="protein sequence ID" value="SVB46558.1"/>
    <property type="molecule type" value="Genomic_DNA"/>
</dbReference>
<name>A0A382E791_9ZZZZ</name>
<sequence length="113" mass="12883">YAKLEGGILESFGRMFKNDLRLYVYPSRGADGNVLTVENLQVQEHLQGLYEYLVDNGFIRKIDDYNEDYLSIFSRAALEKIRAGDPEWEAMVPERVAAIIKERGLLGLKLLAT</sequence>
<proteinExistence type="predicted"/>
<reference evidence="1" key="1">
    <citation type="submission" date="2018-05" db="EMBL/GenBank/DDBJ databases">
        <authorList>
            <person name="Lanie J.A."/>
            <person name="Ng W.-L."/>
            <person name="Kazmierczak K.M."/>
            <person name="Andrzejewski T.M."/>
            <person name="Davidsen T.M."/>
            <person name="Wayne K.J."/>
            <person name="Tettelin H."/>
            <person name="Glass J.I."/>
            <person name="Rusch D."/>
            <person name="Podicherti R."/>
            <person name="Tsui H.-C.T."/>
            <person name="Winkler M.E."/>
        </authorList>
    </citation>
    <scope>NUCLEOTIDE SEQUENCE</scope>
</reference>
<organism evidence="1">
    <name type="scientific">marine metagenome</name>
    <dbReference type="NCBI Taxonomy" id="408172"/>
    <lineage>
        <taxon>unclassified sequences</taxon>
        <taxon>metagenomes</taxon>
        <taxon>ecological metagenomes</taxon>
    </lineage>
</organism>
<dbReference type="AlphaFoldDB" id="A0A382E791"/>
<evidence type="ECO:0000313" key="1">
    <source>
        <dbReference type="EMBL" id="SVB46558.1"/>
    </source>
</evidence>
<accession>A0A382E791</accession>
<feature type="non-terminal residue" evidence="1">
    <location>
        <position position="1"/>
    </location>
</feature>
<protein>
    <submittedName>
        <fullName evidence="1">Uncharacterized protein</fullName>
    </submittedName>
</protein>
<gene>
    <name evidence="1" type="ORF">METZ01_LOCUS199412</name>
</gene>